<evidence type="ECO:0000313" key="4">
    <source>
        <dbReference type="EMBL" id="PID58225.1"/>
    </source>
</evidence>
<protein>
    <submittedName>
        <fullName evidence="4">MBL fold metallo-hydrolase</fullName>
    </submittedName>
</protein>
<organism evidence="4 5">
    <name type="scientific">candidate division KSB3 bacterium</name>
    <dbReference type="NCBI Taxonomy" id="2044937"/>
    <lineage>
        <taxon>Bacteria</taxon>
        <taxon>candidate division KSB3</taxon>
    </lineage>
</organism>
<dbReference type="Pfam" id="PF10996">
    <property type="entry name" value="Beta-Casp"/>
    <property type="match status" value="1"/>
</dbReference>
<dbReference type="InterPro" id="IPR050698">
    <property type="entry name" value="MBL"/>
</dbReference>
<dbReference type="Pfam" id="PF07521">
    <property type="entry name" value="RMMBL"/>
    <property type="match status" value="1"/>
</dbReference>
<feature type="domain" description="Metallo-beta-lactamase" evidence="2">
    <location>
        <begin position="15"/>
        <end position="216"/>
    </location>
</feature>
<dbReference type="InterPro" id="IPR036866">
    <property type="entry name" value="RibonucZ/Hydroxyglut_hydro"/>
</dbReference>
<evidence type="ECO:0000259" key="3">
    <source>
        <dbReference type="SMART" id="SM01027"/>
    </source>
</evidence>
<dbReference type="PANTHER" id="PTHR11203:SF37">
    <property type="entry name" value="INTEGRATOR COMPLEX SUBUNIT 11"/>
    <property type="match status" value="1"/>
</dbReference>
<evidence type="ECO:0000313" key="5">
    <source>
        <dbReference type="Proteomes" id="UP000229740"/>
    </source>
</evidence>
<dbReference type="CDD" id="cd16295">
    <property type="entry name" value="TTHA0252-CPSF-like_MBL-fold"/>
    <property type="match status" value="1"/>
</dbReference>
<dbReference type="SMART" id="SM01027">
    <property type="entry name" value="Beta-Casp"/>
    <property type="match status" value="1"/>
</dbReference>
<dbReference type="Gene3D" id="3.60.15.10">
    <property type="entry name" value="Ribonuclease Z/Hydroxyacylglutathione hydrolase-like"/>
    <property type="match status" value="1"/>
</dbReference>
<comment type="caution">
    <text evidence="4">The sequence shown here is derived from an EMBL/GenBank/DDBJ whole genome shotgun (WGS) entry which is preliminary data.</text>
</comment>
<reference evidence="4 5" key="1">
    <citation type="submission" date="2017-10" db="EMBL/GenBank/DDBJ databases">
        <title>Novel microbial diversity and functional potential in the marine mammal oral microbiome.</title>
        <authorList>
            <person name="Dudek N.K."/>
            <person name="Sun C.L."/>
            <person name="Burstein D."/>
            <person name="Kantor R.S."/>
            <person name="Aliaga Goltsman D.S."/>
            <person name="Bik E.M."/>
            <person name="Thomas B.C."/>
            <person name="Banfield J.F."/>
            <person name="Relman D.A."/>
        </authorList>
    </citation>
    <scope>NUCLEOTIDE SEQUENCE [LARGE SCALE GENOMIC DNA]</scope>
    <source>
        <strain evidence="4">DOLZORAL124_49_17</strain>
    </source>
</reference>
<dbReference type="PANTHER" id="PTHR11203">
    <property type="entry name" value="CLEAVAGE AND POLYADENYLATION SPECIFICITY FACTOR FAMILY MEMBER"/>
    <property type="match status" value="1"/>
</dbReference>
<dbReference type="GO" id="GO:0004521">
    <property type="term" value="F:RNA endonuclease activity"/>
    <property type="evidence" value="ECO:0007669"/>
    <property type="project" value="TreeGrafter"/>
</dbReference>
<sequence length="448" mass="50104">MSHQITHLGAEHCVTGSCHLLQVNGLNILIDCGHAQGRDAALPFEEWPLKIENIHYLFLTHAHIDHIGRVPDLILRGFSGEIVSTRATKALVIPMLEDAMSFSELSSAEVDRVLRQLEALSRKIDYNTVYELKQDLRVKCGQAGHILGSCFLRFEWDNPPFSVVFSGDLGASHTPILPDPAIPDPCDLLIMESTYGDRCHQKREERVHNLGAVLTHALSDGGKVFIPAFSMGRTQELVYEIDRLFSEQHWQEVFPQLRDAQGRIPVVIDSPLGLKIVDIYADLAEFWDQEAQELFRKGEHPLDFEGLFSARDGKAHQQVLDMHGPAVIIASSGMCSGGRIVNHLREGLGEPGNDVLFVGYQAVGTPGRDILKYGRKPNGYVRLRGKKLFIKAGIHQLSGYSAHADQRDLLNWVNAIPEKSKQIKLIHGDPDAQQHLRTLLRQQGYHVE</sequence>
<dbReference type="Pfam" id="PF00753">
    <property type="entry name" value="Lactamase_B"/>
    <property type="match status" value="1"/>
</dbReference>
<dbReference type="Proteomes" id="UP000229740">
    <property type="component" value="Unassembled WGS sequence"/>
</dbReference>
<accession>A0A2G6E827</accession>
<name>A0A2G6E827_9BACT</name>
<keyword evidence="1 4" id="KW-0378">Hydrolase</keyword>
<evidence type="ECO:0000259" key="2">
    <source>
        <dbReference type="SMART" id="SM00849"/>
    </source>
</evidence>
<dbReference type="InterPro" id="IPR011108">
    <property type="entry name" value="RMMBL"/>
</dbReference>
<dbReference type="InterPro" id="IPR022712">
    <property type="entry name" value="Beta_Casp"/>
</dbReference>
<evidence type="ECO:0000256" key="1">
    <source>
        <dbReference type="ARBA" id="ARBA00022801"/>
    </source>
</evidence>
<dbReference type="SMART" id="SM00849">
    <property type="entry name" value="Lactamase_B"/>
    <property type="match status" value="1"/>
</dbReference>
<dbReference type="GO" id="GO:0016787">
    <property type="term" value="F:hydrolase activity"/>
    <property type="evidence" value="ECO:0007669"/>
    <property type="project" value="UniProtKB-KW"/>
</dbReference>
<dbReference type="AlphaFoldDB" id="A0A2G6E827"/>
<gene>
    <name evidence="4" type="ORF">CSB45_03925</name>
</gene>
<dbReference type="InterPro" id="IPR001279">
    <property type="entry name" value="Metallo-B-lactamas"/>
</dbReference>
<dbReference type="SUPFAM" id="SSF56281">
    <property type="entry name" value="Metallo-hydrolase/oxidoreductase"/>
    <property type="match status" value="1"/>
</dbReference>
<feature type="domain" description="Beta-Casp" evidence="3">
    <location>
        <begin position="234"/>
        <end position="370"/>
    </location>
</feature>
<dbReference type="EMBL" id="PDPS01000023">
    <property type="protein sequence ID" value="PID58225.1"/>
    <property type="molecule type" value="Genomic_DNA"/>
</dbReference>
<proteinExistence type="predicted"/>
<dbReference type="Gene3D" id="3.40.50.10890">
    <property type="match status" value="1"/>
</dbReference>